<proteinExistence type="predicted"/>
<gene>
    <name evidence="1" type="ORF">DPMN_146399</name>
</gene>
<evidence type="ECO:0000313" key="1">
    <source>
        <dbReference type="EMBL" id="KAH3792898.1"/>
    </source>
</evidence>
<dbReference type="Proteomes" id="UP000828390">
    <property type="component" value="Unassembled WGS sequence"/>
</dbReference>
<reference evidence="1" key="1">
    <citation type="journal article" date="2019" name="bioRxiv">
        <title>The Genome of the Zebra Mussel, Dreissena polymorpha: A Resource for Invasive Species Research.</title>
        <authorList>
            <person name="McCartney M.A."/>
            <person name="Auch B."/>
            <person name="Kono T."/>
            <person name="Mallez S."/>
            <person name="Zhang Y."/>
            <person name="Obille A."/>
            <person name="Becker A."/>
            <person name="Abrahante J.E."/>
            <person name="Garbe J."/>
            <person name="Badalamenti J.P."/>
            <person name="Herman A."/>
            <person name="Mangelson H."/>
            <person name="Liachko I."/>
            <person name="Sullivan S."/>
            <person name="Sone E.D."/>
            <person name="Koren S."/>
            <person name="Silverstein K.A.T."/>
            <person name="Beckman K.B."/>
            <person name="Gohl D.M."/>
        </authorList>
    </citation>
    <scope>NUCLEOTIDE SEQUENCE</scope>
    <source>
        <strain evidence="1">Duluth1</strain>
        <tissue evidence="1">Whole animal</tissue>
    </source>
</reference>
<accession>A0A9D4F8J3</accession>
<keyword evidence="2" id="KW-1185">Reference proteome</keyword>
<sequence>MELLWLICMNRMALGMDKETDVIMQAVRRRQSEIGMDVIMNMMMEGGRVNNHRNVWTSTLIKSHLTCNCNTHV</sequence>
<evidence type="ECO:0000313" key="2">
    <source>
        <dbReference type="Proteomes" id="UP000828390"/>
    </source>
</evidence>
<protein>
    <submittedName>
        <fullName evidence="1">Uncharacterized protein</fullName>
    </submittedName>
</protein>
<comment type="caution">
    <text evidence="1">The sequence shown here is derived from an EMBL/GenBank/DDBJ whole genome shotgun (WGS) entry which is preliminary data.</text>
</comment>
<organism evidence="1 2">
    <name type="scientific">Dreissena polymorpha</name>
    <name type="common">Zebra mussel</name>
    <name type="synonym">Mytilus polymorpha</name>
    <dbReference type="NCBI Taxonomy" id="45954"/>
    <lineage>
        <taxon>Eukaryota</taxon>
        <taxon>Metazoa</taxon>
        <taxon>Spiralia</taxon>
        <taxon>Lophotrochozoa</taxon>
        <taxon>Mollusca</taxon>
        <taxon>Bivalvia</taxon>
        <taxon>Autobranchia</taxon>
        <taxon>Heteroconchia</taxon>
        <taxon>Euheterodonta</taxon>
        <taxon>Imparidentia</taxon>
        <taxon>Neoheterodontei</taxon>
        <taxon>Myida</taxon>
        <taxon>Dreissenoidea</taxon>
        <taxon>Dreissenidae</taxon>
        <taxon>Dreissena</taxon>
    </lineage>
</organism>
<name>A0A9D4F8J3_DREPO</name>
<reference evidence="1" key="2">
    <citation type="submission" date="2020-11" db="EMBL/GenBank/DDBJ databases">
        <authorList>
            <person name="McCartney M.A."/>
            <person name="Auch B."/>
            <person name="Kono T."/>
            <person name="Mallez S."/>
            <person name="Becker A."/>
            <person name="Gohl D.M."/>
            <person name="Silverstein K.A.T."/>
            <person name="Koren S."/>
            <person name="Bechman K.B."/>
            <person name="Herman A."/>
            <person name="Abrahante J.E."/>
            <person name="Garbe J."/>
        </authorList>
    </citation>
    <scope>NUCLEOTIDE SEQUENCE</scope>
    <source>
        <strain evidence="1">Duluth1</strain>
        <tissue evidence="1">Whole animal</tissue>
    </source>
</reference>
<dbReference type="EMBL" id="JAIWYP010000007">
    <property type="protein sequence ID" value="KAH3792898.1"/>
    <property type="molecule type" value="Genomic_DNA"/>
</dbReference>
<dbReference type="AlphaFoldDB" id="A0A9D4F8J3"/>